<proteinExistence type="predicted"/>
<evidence type="ECO:0000256" key="1">
    <source>
        <dbReference type="SAM" id="MobiDB-lite"/>
    </source>
</evidence>
<protein>
    <submittedName>
        <fullName evidence="2">Uncharacterized protein</fullName>
    </submittedName>
</protein>
<dbReference type="AlphaFoldDB" id="A0A6A3G5G2"/>
<evidence type="ECO:0000313" key="3">
    <source>
        <dbReference type="Proteomes" id="UP000435112"/>
    </source>
</evidence>
<name>A0A6A3G5G2_9STRA</name>
<feature type="compositionally biased region" description="Basic residues" evidence="1">
    <location>
        <begin position="83"/>
        <end position="102"/>
    </location>
</feature>
<organism evidence="2 3">
    <name type="scientific">Phytophthora rubi</name>
    <dbReference type="NCBI Taxonomy" id="129364"/>
    <lineage>
        <taxon>Eukaryota</taxon>
        <taxon>Sar</taxon>
        <taxon>Stramenopiles</taxon>
        <taxon>Oomycota</taxon>
        <taxon>Peronosporomycetes</taxon>
        <taxon>Peronosporales</taxon>
        <taxon>Peronosporaceae</taxon>
        <taxon>Phytophthora</taxon>
    </lineage>
</organism>
<evidence type="ECO:0000313" key="2">
    <source>
        <dbReference type="EMBL" id="KAE8951971.1"/>
    </source>
</evidence>
<dbReference type="EMBL" id="QXFU01012058">
    <property type="protein sequence ID" value="KAE8951971.1"/>
    <property type="molecule type" value="Genomic_DNA"/>
</dbReference>
<sequence length="140" mass="14228">MVVGPATCAAHGGTAVPPAVTAGGTTGAESVMLGGDGRENAGRCVVFVGFVVLDVVFFGVGRGPRQRGQGSLRGGDCRCGSRRRWRSGGRGAQRHSGRRGAQRHSGGTSGSGGGGFLVDDELPFLTACLREGFLRELALG</sequence>
<accession>A0A6A3G5G2</accession>
<gene>
    <name evidence="2" type="ORF">PR002_g32814</name>
</gene>
<feature type="non-terminal residue" evidence="2">
    <location>
        <position position="140"/>
    </location>
</feature>
<comment type="caution">
    <text evidence="2">The sequence shown here is derived from an EMBL/GenBank/DDBJ whole genome shotgun (WGS) entry which is preliminary data.</text>
</comment>
<dbReference type="Proteomes" id="UP000435112">
    <property type="component" value="Unassembled WGS sequence"/>
</dbReference>
<reference evidence="2 3" key="1">
    <citation type="submission" date="2018-09" db="EMBL/GenBank/DDBJ databases">
        <title>Genomic investigation of the strawberry pathogen Phytophthora fragariae indicates pathogenicity is determined by transcriptional variation in three key races.</title>
        <authorList>
            <person name="Adams T.M."/>
            <person name="Armitage A.D."/>
            <person name="Sobczyk M.K."/>
            <person name="Bates H.J."/>
            <person name="Dunwell J.M."/>
            <person name="Nellist C.F."/>
            <person name="Harrison R.J."/>
        </authorList>
    </citation>
    <scope>NUCLEOTIDE SEQUENCE [LARGE SCALE GENOMIC DNA]</scope>
    <source>
        <strain evidence="2 3">SCRP324</strain>
    </source>
</reference>
<feature type="region of interest" description="Disordered" evidence="1">
    <location>
        <begin position="83"/>
        <end position="114"/>
    </location>
</feature>